<evidence type="ECO:0000256" key="4">
    <source>
        <dbReference type="ARBA" id="ARBA00022737"/>
    </source>
</evidence>
<feature type="compositionally biased region" description="Low complexity" evidence="7">
    <location>
        <begin position="58"/>
        <end position="80"/>
    </location>
</feature>
<reference evidence="8" key="1">
    <citation type="journal article" date="2020" name="Fungal Divers.">
        <title>Resolving the Mortierellaceae phylogeny through synthesis of multi-gene phylogenetics and phylogenomics.</title>
        <authorList>
            <person name="Vandepol N."/>
            <person name="Liber J."/>
            <person name="Desiro A."/>
            <person name="Na H."/>
            <person name="Kennedy M."/>
            <person name="Barry K."/>
            <person name="Grigoriev I.V."/>
            <person name="Miller A.N."/>
            <person name="O'Donnell K."/>
            <person name="Stajich J.E."/>
            <person name="Bonito G."/>
        </authorList>
    </citation>
    <scope>NUCLEOTIDE SEQUENCE</scope>
    <source>
        <strain evidence="8">NRRL 2769</strain>
    </source>
</reference>
<evidence type="ECO:0000256" key="2">
    <source>
        <dbReference type="ARBA" id="ARBA00022441"/>
    </source>
</evidence>
<dbReference type="PANTHER" id="PTHR46647">
    <property type="entry name" value="RAB9 EFFECTOR PROTEIN WITH KELCH MOTIFS"/>
    <property type="match status" value="1"/>
</dbReference>
<protein>
    <submittedName>
        <fullName evidence="8">Negative regulator of mitotic exit</fullName>
    </submittedName>
</protein>
<dbReference type="Gene3D" id="2.120.10.80">
    <property type="entry name" value="Kelch-type beta propeller"/>
    <property type="match status" value="1"/>
</dbReference>
<sequence>MAGLFSRKNKKDQDDASSSSTNSNQRYHGRPSNSSNGRDNLRDNSSANDGVSYSPSDYSNQSPYPQQNQHQYSNNNNNNNGLSVYSSKNSLQYHQYQGNTNSATSFSTHQSTFNTVGAWSSGSVMSTNPFPRFAHTASYASTGNDIYVFGGIVKGSPQKDMHVIDAHFGGKDIKGKTSDTLYVLHTARKEWNKPLIQTLLPAPRHSHAACLIGTAMYITGGQYSGYYLNDIASFDMKTLNGKHPKWSLIEPKSSLPPARAGHCAATYDGKVYIFGGADDKYYYNDIWCYDPQTNKWEAVPAYGALPASRQGHTACVIEDTMYIYGGMNFEDQLLGDLCAFKFPERRWKTFINTPESASPRTEHSMCSVGNKIYILGGQLDLNANETPETVFVLDTTKISWNDGQVAAGSQRLMYDNDSLQYTDGGHEDRASPYSNSTPTPDLSRHQAIQDQNALYSHDSRRETHQSQHQQQQHYQDRSDQYSNQQLQQQQQQHQHQHQQHQRQKQRPHTGAIELSGSRTGLGITDGSQQLMNSAQSSNQIDDDFSDNTYVARRRTLGKPVGYVVHDLEVHRNSNPANGARRTASFESLRSSPYIEAQDRSYQQQRNNISGNFQNNSNSRSNIPLRHQLSNVELSRQGSPGNMSDQYRQRSFDNMDDQYRQGSPAESASRQSPAFDHNSRNMTKSTTPVPPKTGDGGAKEPNELKDLKQREQWLLAEVTTARKKMGDRPLSMAIMALEEELEACEIDSEKNRIMEALINVKSELERSKTSIATQAQTASNKVREAERVRTSALQEAAYLKAKIEALQTGDTSALVATETARASDLEQRLATALAQLDQYEAQFVQYETILEHEKECRLAAEGREREASSRAEEAQLAHTRAMNDISSLHERATVAEASLRDIAAKSATSEAGLSSYQQQSAALLSQISSLKTTVDHQKKSLDKAKLAYTVASERAEQADKHWTQSRQEIDQVQLELANVRSNMDRIQRESDHWKTKASETELLWQKAKKENEVMRTLLEEDMNASYSEPVSKARKHDSIIAITSASRHAELEHELTTLRQLLKDSQDSLAQANRDLGDTMVRISQLEQTSMAARAEAAAAQRQLREARDKVAMLQTQLIRKEEAMAEIVRDQENNEAQISVLKDAMKELENEHSRCPSSTALHQKRSNAGESSSEFEEEVAELHRQLHAAHQHAISLESQVQASQNELQSLKAQEQRKRGANSQTSQRVEQLEQSLAETKQRLEKTLEDLDHANELNSVTGQELEDALDALKKTSNGQQGASWSKRQEELEAAVQNAQKTIQSLRQTNQDLEQQLKASENKISLLLDNYQAPESVRDSVASFSGLTSGLLGLNGYSGLSNSLLGSSPPTSPPMMGMGSLSQRSYMDSSKQSSSSSGSRSNGGLTNSQKLEEYEKLIEEMTNARKQYED</sequence>
<dbReference type="InterPro" id="IPR052124">
    <property type="entry name" value="Rab9_kelch_effector"/>
</dbReference>
<name>A0A9P6N4B4_9FUNG</name>
<organism evidence="8 9">
    <name type="scientific">Entomortierella chlamydospora</name>
    <dbReference type="NCBI Taxonomy" id="101097"/>
    <lineage>
        <taxon>Eukaryota</taxon>
        <taxon>Fungi</taxon>
        <taxon>Fungi incertae sedis</taxon>
        <taxon>Mucoromycota</taxon>
        <taxon>Mortierellomycotina</taxon>
        <taxon>Mortierellomycetes</taxon>
        <taxon>Mortierellales</taxon>
        <taxon>Mortierellaceae</taxon>
        <taxon>Entomortierella</taxon>
    </lineage>
</organism>
<feature type="compositionally biased region" description="Polar residues" evidence="7">
    <location>
        <begin position="16"/>
        <end position="57"/>
    </location>
</feature>
<evidence type="ECO:0000313" key="8">
    <source>
        <dbReference type="EMBL" id="KAG0023103.1"/>
    </source>
</evidence>
<feature type="region of interest" description="Disordered" evidence="7">
    <location>
        <begin position="1205"/>
        <end position="1232"/>
    </location>
</feature>
<feature type="compositionally biased region" description="Basic residues" evidence="7">
    <location>
        <begin position="494"/>
        <end position="507"/>
    </location>
</feature>
<dbReference type="Proteomes" id="UP000703661">
    <property type="component" value="Unassembled WGS sequence"/>
</dbReference>
<proteinExistence type="predicted"/>
<dbReference type="Pfam" id="PF24681">
    <property type="entry name" value="Kelch_KLHDC2_KLHL20_DRC7"/>
    <property type="match status" value="1"/>
</dbReference>
<feature type="coiled-coil region" evidence="6">
    <location>
        <begin position="1286"/>
        <end position="1327"/>
    </location>
</feature>
<keyword evidence="4" id="KW-0677">Repeat</keyword>
<dbReference type="SMART" id="SM00612">
    <property type="entry name" value="Kelch"/>
    <property type="match status" value="3"/>
</dbReference>
<evidence type="ECO:0000256" key="5">
    <source>
        <dbReference type="ARBA" id="ARBA00023054"/>
    </source>
</evidence>
<dbReference type="EMBL" id="JAAAID010000072">
    <property type="protein sequence ID" value="KAG0023103.1"/>
    <property type="molecule type" value="Genomic_DNA"/>
</dbReference>
<dbReference type="GO" id="GO:0005737">
    <property type="term" value="C:cytoplasm"/>
    <property type="evidence" value="ECO:0007669"/>
    <property type="project" value="UniProtKB-SubCell"/>
</dbReference>
<gene>
    <name evidence="8" type="primary">KEL2_6</name>
    <name evidence="8" type="ORF">BGZ80_010405</name>
</gene>
<feature type="region of interest" description="Disordered" evidence="7">
    <location>
        <begin position="1"/>
        <end position="85"/>
    </location>
</feature>
<evidence type="ECO:0000256" key="3">
    <source>
        <dbReference type="ARBA" id="ARBA00022490"/>
    </source>
</evidence>
<keyword evidence="9" id="KW-1185">Reference proteome</keyword>
<feature type="compositionally biased region" description="Basic and acidic residues" evidence="7">
    <location>
        <begin position="696"/>
        <end position="708"/>
    </location>
</feature>
<feature type="compositionally biased region" description="Polar residues" evidence="7">
    <location>
        <begin position="1220"/>
        <end position="1232"/>
    </location>
</feature>
<feature type="compositionally biased region" description="Polar residues" evidence="7">
    <location>
        <begin position="432"/>
        <end position="443"/>
    </location>
</feature>
<comment type="subcellular location">
    <subcellularLocation>
        <location evidence="1">Cytoplasm</location>
    </subcellularLocation>
</comment>
<dbReference type="PANTHER" id="PTHR46647:SF1">
    <property type="entry name" value="RAB9 EFFECTOR PROTEIN WITH KELCH MOTIFS"/>
    <property type="match status" value="1"/>
</dbReference>
<dbReference type="FunFam" id="2.120.10.80:FF:000049">
    <property type="entry name" value="Cell polarity protein (Tea1)"/>
    <property type="match status" value="1"/>
</dbReference>
<feature type="region of interest" description="Disordered" evidence="7">
    <location>
        <begin position="655"/>
        <end position="708"/>
    </location>
</feature>
<keyword evidence="5 6" id="KW-0175">Coiled coil</keyword>
<feature type="compositionally biased region" description="Basic and acidic residues" evidence="7">
    <location>
        <begin position="1407"/>
        <end position="1427"/>
    </location>
</feature>
<comment type="caution">
    <text evidence="8">The sequence shown here is derived from an EMBL/GenBank/DDBJ whole genome shotgun (WGS) entry which is preliminary data.</text>
</comment>
<evidence type="ECO:0000256" key="1">
    <source>
        <dbReference type="ARBA" id="ARBA00004496"/>
    </source>
</evidence>
<dbReference type="InterPro" id="IPR015915">
    <property type="entry name" value="Kelch-typ_b-propeller"/>
</dbReference>
<feature type="compositionally biased region" description="Low complexity" evidence="7">
    <location>
        <begin position="1362"/>
        <end position="1397"/>
    </location>
</feature>
<feature type="region of interest" description="Disordered" evidence="7">
    <location>
        <begin position="417"/>
        <end position="443"/>
    </location>
</feature>
<feature type="region of interest" description="Disordered" evidence="7">
    <location>
        <begin position="1362"/>
        <end position="1427"/>
    </location>
</feature>
<feature type="region of interest" description="Disordered" evidence="7">
    <location>
        <begin position="1149"/>
        <end position="1180"/>
    </location>
</feature>
<feature type="compositionally biased region" description="Polar residues" evidence="7">
    <location>
        <begin position="1155"/>
        <end position="1169"/>
    </location>
</feature>
<evidence type="ECO:0000313" key="9">
    <source>
        <dbReference type="Proteomes" id="UP000703661"/>
    </source>
</evidence>
<feature type="region of interest" description="Disordered" evidence="7">
    <location>
        <begin position="456"/>
        <end position="526"/>
    </location>
</feature>
<evidence type="ECO:0000256" key="6">
    <source>
        <dbReference type="SAM" id="Coils"/>
    </source>
</evidence>
<dbReference type="SUPFAM" id="SSF57997">
    <property type="entry name" value="Tropomyosin"/>
    <property type="match status" value="1"/>
</dbReference>
<dbReference type="InterPro" id="IPR006652">
    <property type="entry name" value="Kelch_1"/>
</dbReference>
<keyword evidence="2" id="KW-0880">Kelch repeat</keyword>
<keyword evidence="3" id="KW-0963">Cytoplasm</keyword>
<accession>A0A9P6N4B4</accession>
<feature type="compositionally biased region" description="Low complexity" evidence="7">
    <location>
        <begin position="480"/>
        <end position="493"/>
    </location>
</feature>
<dbReference type="OrthoDB" id="45365at2759"/>
<feature type="compositionally biased region" description="Polar residues" evidence="7">
    <location>
        <begin position="659"/>
        <end position="671"/>
    </location>
</feature>
<dbReference type="SUPFAM" id="SSF117281">
    <property type="entry name" value="Kelch motif"/>
    <property type="match status" value="1"/>
</dbReference>
<evidence type="ECO:0000256" key="7">
    <source>
        <dbReference type="SAM" id="MobiDB-lite"/>
    </source>
</evidence>